<evidence type="ECO:0000313" key="2">
    <source>
        <dbReference type="Proteomes" id="UP000198556"/>
    </source>
</evidence>
<gene>
    <name evidence="1" type="ORF">SAMN05421767_1322</name>
</gene>
<reference evidence="1 2" key="1">
    <citation type="submission" date="2016-10" db="EMBL/GenBank/DDBJ databases">
        <authorList>
            <person name="de Groot N.N."/>
        </authorList>
    </citation>
    <scope>NUCLEOTIDE SEQUENCE [LARGE SCALE GENOMIC DNA]</scope>
    <source>
        <strain evidence="1 2">DSM 15827</strain>
    </source>
</reference>
<dbReference type="EMBL" id="FOGF01000032">
    <property type="protein sequence ID" value="SER28582.1"/>
    <property type="molecule type" value="Genomic_DNA"/>
</dbReference>
<evidence type="ECO:0000313" key="1">
    <source>
        <dbReference type="EMBL" id="SER28582.1"/>
    </source>
</evidence>
<protein>
    <submittedName>
        <fullName evidence="1">Uncharacterized protein</fullName>
    </submittedName>
</protein>
<dbReference type="AlphaFoldDB" id="A0A1H9MY23"/>
<dbReference type="Proteomes" id="UP000198556">
    <property type="component" value="Unassembled WGS sequence"/>
</dbReference>
<accession>A0A1H9MY23</accession>
<dbReference type="OrthoDB" id="3196953at2"/>
<proteinExistence type="predicted"/>
<organism evidence="1 2">
    <name type="scientific">Granulicatella balaenopterae</name>
    <dbReference type="NCBI Taxonomy" id="137733"/>
    <lineage>
        <taxon>Bacteria</taxon>
        <taxon>Bacillati</taxon>
        <taxon>Bacillota</taxon>
        <taxon>Bacilli</taxon>
        <taxon>Lactobacillales</taxon>
        <taxon>Carnobacteriaceae</taxon>
        <taxon>Granulicatella</taxon>
    </lineage>
</organism>
<name>A0A1H9MY23_9LACT</name>
<keyword evidence="2" id="KW-1185">Reference proteome</keyword>
<dbReference type="RefSeq" id="WP_089747292.1">
    <property type="nucleotide sequence ID" value="NZ_FOGF01000032.1"/>
</dbReference>
<sequence>MNTDNLTYDANGMPYTPDGKKIIKIQLEILDGPIWFTDPATLGPDTEIDFIDNDPILIKYNRLCNQMFAHYYECNSHEQACWFNEQQEKADKEIMLEYITIIINRLNELNDGSYIIDDCETERLNSL</sequence>